<feature type="compositionally biased region" description="Basic and acidic residues" evidence="1">
    <location>
        <begin position="386"/>
        <end position="404"/>
    </location>
</feature>
<gene>
    <name evidence="2" type="ORF">AJ78_06068</name>
</gene>
<evidence type="ECO:0000313" key="2">
    <source>
        <dbReference type="EMBL" id="OJD13478.1"/>
    </source>
</evidence>
<name>A0A1J9PBR4_9EURO</name>
<comment type="caution">
    <text evidence="2">The sequence shown here is derived from an EMBL/GenBank/DDBJ whole genome shotgun (WGS) entry which is preliminary data.</text>
</comment>
<accession>A0A1J9PBR4</accession>
<reference evidence="2 3" key="1">
    <citation type="submission" date="2015-07" db="EMBL/GenBank/DDBJ databases">
        <title>Emmonsia species relationships and genome sequence.</title>
        <authorList>
            <consortium name="The Broad Institute Genomics Platform"/>
            <person name="Cuomo C.A."/>
            <person name="Munoz J.F."/>
            <person name="Imamovic A."/>
            <person name="Priest M.E."/>
            <person name="Young S."/>
            <person name="Clay O.K."/>
            <person name="McEwen J.G."/>
        </authorList>
    </citation>
    <scope>NUCLEOTIDE SEQUENCE [LARGE SCALE GENOMIC DNA]</scope>
    <source>
        <strain evidence="2 3">UAMH 9510</strain>
    </source>
</reference>
<evidence type="ECO:0000313" key="3">
    <source>
        <dbReference type="Proteomes" id="UP000182235"/>
    </source>
</evidence>
<dbReference type="EMBL" id="LGRN01000296">
    <property type="protein sequence ID" value="OJD13478.1"/>
    <property type="molecule type" value="Genomic_DNA"/>
</dbReference>
<feature type="compositionally biased region" description="Polar residues" evidence="1">
    <location>
        <begin position="352"/>
        <end position="364"/>
    </location>
</feature>
<evidence type="ECO:0000256" key="1">
    <source>
        <dbReference type="SAM" id="MobiDB-lite"/>
    </source>
</evidence>
<protein>
    <submittedName>
        <fullName evidence="2">Uncharacterized protein</fullName>
    </submittedName>
</protein>
<organism evidence="2 3">
    <name type="scientific">Emergomyces pasteurianus Ep9510</name>
    <dbReference type="NCBI Taxonomy" id="1447872"/>
    <lineage>
        <taxon>Eukaryota</taxon>
        <taxon>Fungi</taxon>
        <taxon>Dikarya</taxon>
        <taxon>Ascomycota</taxon>
        <taxon>Pezizomycotina</taxon>
        <taxon>Eurotiomycetes</taxon>
        <taxon>Eurotiomycetidae</taxon>
        <taxon>Onygenales</taxon>
        <taxon>Ajellomycetaceae</taxon>
        <taxon>Emergomyces</taxon>
    </lineage>
</organism>
<feature type="region of interest" description="Disordered" evidence="1">
    <location>
        <begin position="319"/>
        <end position="428"/>
    </location>
</feature>
<dbReference type="AlphaFoldDB" id="A0A1J9PBR4"/>
<dbReference type="OrthoDB" id="4188829at2759"/>
<sequence length="639" mass="70633">MPIHDSAILDKTSPCYFKNLQFQQEQNCWQPLNQAPSLSAQSSFIFLAFFASKQQNSIAPSFENFDNTIFTTRECQGSREATGKLPLAILFNKWFLVYLSSEFGLLTDDGEREFDCSHSNIRKMHTVNSPNAHPENRGTQETANAQNPVYISVQGPQQPPDLQSSCIGHHTPISGSIQHEELTTPMDVNGSEFGQGSVTNNEHSFVWSTIMPHGDHELGTLPPYIFQSRTSQPFHYDSPPKEQLGWNAEHLQCPRGMNTLHSPSGSFSVISQSSWTEPSCPASYSSPELVNYTEDANVSASQMSSVPDPCARLIDTDNHSTSVGHTTRAPHSLGSATDGANYAPHPIGNGCSPMSLTSKGTRGKTSPGRKVSRYNLSSGSSCPSSSKKELQFQENKRPFVEHTFHASSGEPAAMGSRKRRRTKDEKQETALIRELGGACEVCRKKHRRCSREHHRRKDTRSTQNVRNVYSENSNNHLATGVHPQTSAYSPNFQETYQMMVPTLSASNSSATASSPATQRGTEEMATRFNFQARDESFDCTTNPAKVEGQPRDTRNAIPARAVSIVQEQSSLGLSGNNVLSENNVYGIQDGYDHLDETNIDSYQLAANENPDIFNDIEENLDYYLSLLGDVFEGPINSSR</sequence>
<dbReference type="Proteomes" id="UP000182235">
    <property type="component" value="Unassembled WGS sequence"/>
</dbReference>
<keyword evidence="3" id="KW-1185">Reference proteome</keyword>
<proteinExistence type="predicted"/>
<dbReference type="VEuPathDB" id="FungiDB:AJ78_06068"/>